<dbReference type="GO" id="GO:0004222">
    <property type="term" value="F:metalloendopeptidase activity"/>
    <property type="evidence" value="ECO:0007669"/>
    <property type="project" value="TreeGrafter"/>
</dbReference>
<gene>
    <name evidence="3" type="ORF">GV829_06550</name>
</gene>
<feature type="region of interest" description="Disordered" evidence="1">
    <location>
        <begin position="1"/>
        <end position="35"/>
    </location>
</feature>
<feature type="compositionally biased region" description="Low complexity" evidence="1">
    <location>
        <begin position="1"/>
        <end position="26"/>
    </location>
</feature>
<dbReference type="EMBL" id="CP053015">
    <property type="protein sequence ID" value="QJQ33613.1"/>
    <property type="molecule type" value="Genomic_DNA"/>
</dbReference>
<proteinExistence type="predicted"/>
<dbReference type="Proteomes" id="UP000503018">
    <property type="component" value="Chromosome"/>
</dbReference>
<name>A0A6M4AWX1_9SPHN</name>
<feature type="domain" description="M23ase beta-sheet core" evidence="2">
    <location>
        <begin position="185"/>
        <end position="280"/>
    </location>
</feature>
<dbReference type="KEGG" id="slan:GV829_06550"/>
<dbReference type="PANTHER" id="PTHR21666">
    <property type="entry name" value="PEPTIDASE-RELATED"/>
    <property type="match status" value="1"/>
</dbReference>
<dbReference type="SUPFAM" id="SSF51261">
    <property type="entry name" value="Duplicated hybrid motif"/>
    <property type="match status" value="1"/>
</dbReference>
<dbReference type="FunFam" id="2.70.70.10:FF:000019">
    <property type="entry name" value="M23 family peptidase"/>
    <property type="match status" value="1"/>
</dbReference>
<evidence type="ECO:0000256" key="1">
    <source>
        <dbReference type="SAM" id="MobiDB-lite"/>
    </source>
</evidence>
<organism evidence="3 4">
    <name type="scientific">Sphingomonas lacunae</name>
    <dbReference type="NCBI Taxonomy" id="2698828"/>
    <lineage>
        <taxon>Bacteria</taxon>
        <taxon>Pseudomonadati</taxon>
        <taxon>Pseudomonadota</taxon>
        <taxon>Alphaproteobacteria</taxon>
        <taxon>Sphingomonadales</taxon>
        <taxon>Sphingomonadaceae</taxon>
        <taxon>Sphingomonas</taxon>
    </lineage>
</organism>
<keyword evidence="4" id="KW-1185">Reference proteome</keyword>
<dbReference type="AlphaFoldDB" id="A0A6M4AWX1"/>
<accession>A0A6M4AWX1</accession>
<dbReference type="Pfam" id="PF01551">
    <property type="entry name" value="Peptidase_M23"/>
    <property type="match status" value="1"/>
</dbReference>
<evidence type="ECO:0000259" key="2">
    <source>
        <dbReference type="Pfam" id="PF01551"/>
    </source>
</evidence>
<dbReference type="Gene3D" id="2.70.70.10">
    <property type="entry name" value="Glucose Permease (Domain IIA)"/>
    <property type="match status" value="1"/>
</dbReference>
<reference evidence="3 4" key="1">
    <citation type="submission" date="2020-01" db="EMBL/GenBank/DDBJ databases">
        <title>Sphingomonas sp. strain CSW-10.</title>
        <authorList>
            <person name="Chen W.-M."/>
        </authorList>
    </citation>
    <scope>NUCLEOTIDE SEQUENCE [LARGE SCALE GENOMIC DNA]</scope>
    <source>
        <strain evidence="3 4">CSW-10</strain>
    </source>
</reference>
<dbReference type="InterPro" id="IPR016047">
    <property type="entry name" value="M23ase_b-sheet_dom"/>
</dbReference>
<dbReference type="CDD" id="cd12797">
    <property type="entry name" value="M23_peptidase"/>
    <property type="match status" value="1"/>
</dbReference>
<evidence type="ECO:0000313" key="4">
    <source>
        <dbReference type="Proteomes" id="UP000503018"/>
    </source>
</evidence>
<dbReference type="InterPro" id="IPR050570">
    <property type="entry name" value="Cell_wall_metabolism_enzyme"/>
</dbReference>
<dbReference type="PANTHER" id="PTHR21666:SF285">
    <property type="entry name" value="M23 FAMILY METALLOPEPTIDASE"/>
    <property type="match status" value="1"/>
</dbReference>
<evidence type="ECO:0000313" key="3">
    <source>
        <dbReference type="EMBL" id="QJQ33613.1"/>
    </source>
</evidence>
<dbReference type="InterPro" id="IPR011055">
    <property type="entry name" value="Dup_hybrid_motif"/>
</dbReference>
<protein>
    <submittedName>
        <fullName evidence="3">M23 family metallopeptidase</fullName>
    </submittedName>
</protein>
<sequence length="288" mass="30601">MVLASCIPPVSAASPPSAANPATTHSAPPPARPQVQPAIHLDSAAIRQGDLVRGRIEPADASLLLNEERLSVAPDGSFIFGLDRDAPATAALELRVADVVVARRDLTVAPGNWSIQHVNAPMRGAARSNAEFESRRPGELAQMAAARRTVVTSDGWRQQFIWPVRGRISGVFGSQRVYQGTPGNYHNGVDVAAPTGTPLLAPADGVVILAATEPFTLEGYLLMIDHGNGLSSVFLHNSRLDVRTGDSVRQGQVLGAVGMTGRTTGPHMHWAMRWNGRKIDAQRVAGPM</sequence>